<dbReference type="STRING" id="180088.A0A1J8R7C3"/>
<feature type="region of interest" description="Disordered" evidence="1">
    <location>
        <begin position="1"/>
        <end position="21"/>
    </location>
</feature>
<dbReference type="Gene3D" id="1.20.58.520">
    <property type="entry name" value="Amidohydrolase"/>
    <property type="match status" value="1"/>
</dbReference>
<dbReference type="InterPro" id="IPR051781">
    <property type="entry name" value="Metallo-dep_Hydrolase"/>
</dbReference>
<dbReference type="InterPro" id="IPR011659">
    <property type="entry name" value="WD40"/>
</dbReference>
<protein>
    <recommendedName>
        <fullName evidence="2">Amidohydrolase-related domain-containing protein</fullName>
    </recommendedName>
</protein>
<dbReference type="Gene3D" id="2.30.40.10">
    <property type="entry name" value="Urease, subunit C, domain 1"/>
    <property type="match status" value="1"/>
</dbReference>
<sequence>MDLPEKGGLPGPPPTTTTRKGIDLYYTTPYGQQAKPYRLLTVVKLATCACLATWICRFALPRLVTPLSSTLKHSGALQDDPASEFADDDFPLRTHEPWDISTDFPYPRTLSYQVTEGTWLRLDVHPVSGDIVFDMAGDVYCLPADAYLGAAEPLLLGERTEAVPVLTGVPHDADPRFSPAGDRLAFKSDAGLGIDNLWVMPWAADGCKAMDVRAHVNSFEQNSDEELLVQGVKETGERKLRRLTREGRADGECAHLGDSRLNAYERVAQRITNETYNWVSDPRWHPSGDKVIATKWYFSSRSLGAGEGWEFPVPPVNAKSLVEVGAGKRMVSKRLPMGWTKEDYVEQQIGHEQFIWAGDDTLIYAGNVKDVDGTYTYSKGALASAISSMHHVLLSHDMPADVHKGIYSIFRRNLTTGVDETLVDAFPGGASRPTLSRDGRTLAFVRRVRDKEALVLKWVVDLNTGTLHHIWHGLTYDLSTIYAPMGTYPAFAFTPSSSSPGIVIWAAGQIWHVPLARNAEGELIAASKATNNSDLTPKVIPFTAHISKKLAETRHVRTDVREFESGPQRVRAFTQLALDEAGDRAVFAGAGQTWVQVLGDSFINPTTLDPLNDENFVGNSKPARRIPHLHPSAGYYSPSLVPDSSFALHARWDNLNFSSLELADLESEQVWEVAGLPKGRWFGAVVSGTVENNARTVVLVKTGGDLLTGNVVATAQTGVWVGEITLPSLSLSLSTGLVELNNLRYVPSSIDPSDVVKLSFVDGEASEVLVQQSDSVLRVSLRDGVAEVVARGKGTSEMIFSPSGSVPSRFSRSNQAAGGAAFVSLFHVHYVPPSSVDSEKEMWAKPGKAPKNLARLSGDGGHDVVFSGDGSLIGWFLGPYLHTLPLSRLASCLSAIETDSSTFGVDCVRGLLDVTAVDVTYIPDMERLSSEARKSIADGAQRSMKEHAVRSNAEVVVIRNATVLSMENGGLTQDLREGANVVIRSGVVETVGGAGVGEGLSKAFIIDAEGGYVVPGFIDAHAHWSGTEDKYPATSWEMQTFLAYGVTTLHNPSLHNSLGYVERGRIESGLMAGPRLFQTGNVIYGASQYQIHQDIASMREAREALIRIKAEAGNASWSYKNYNLPTRAARQRLLTAAREVGMICVPEGGMNYDWDLTYIMDGMTTIEHNIPVSMLYDDILTLYAQSGTGSTPTHIVDYGGMFGEQYLWATEDIPNDPKLRTHTRHDILEGLSESTTRPFNSMALWNVSASVANMVGRGLRAHIGAHGEPPLGLMYHQEMLYAKAGGLSNYEVIRAATADAAITFGLFDSLGSVSEGKLADLVVFPPGFDLLQDDIRHTRNIRYVIRGGRIWDAETMAEVWPIKRKQVLPPFNAE</sequence>
<dbReference type="OrthoDB" id="194468at2759"/>
<dbReference type="Gene3D" id="3.30.110.90">
    <property type="entry name" value="Amidohydrolase"/>
    <property type="match status" value="1"/>
</dbReference>
<dbReference type="GO" id="GO:0016810">
    <property type="term" value="F:hydrolase activity, acting on carbon-nitrogen (but not peptide) bonds"/>
    <property type="evidence" value="ECO:0007669"/>
    <property type="project" value="InterPro"/>
</dbReference>
<name>A0A1J8R7C3_9AGAM</name>
<feature type="domain" description="Amidohydrolase-related" evidence="2">
    <location>
        <begin position="1274"/>
        <end position="1350"/>
    </location>
</feature>
<dbReference type="Gene3D" id="3.40.50.10910">
    <property type="entry name" value="Amidohydrolase"/>
    <property type="match status" value="1"/>
</dbReference>
<dbReference type="SUPFAM" id="SSF51556">
    <property type="entry name" value="Metallo-dependent hydrolases"/>
    <property type="match status" value="1"/>
</dbReference>
<evidence type="ECO:0000259" key="2">
    <source>
        <dbReference type="Pfam" id="PF01979"/>
    </source>
</evidence>
<proteinExistence type="predicted"/>
<dbReference type="InterPro" id="IPR006680">
    <property type="entry name" value="Amidohydro-rel"/>
</dbReference>
<dbReference type="Pfam" id="PF07676">
    <property type="entry name" value="PD40"/>
    <property type="match status" value="1"/>
</dbReference>
<dbReference type="SUPFAM" id="SSF51338">
    <property type="entry name" value="Composite domain of metallo-dependent hydrolases"/>
    <property type="match status" value="1"/>
</dbReference>
<accession>A0A1J8R7C3</accession>
<dbReference type="PANTHER" id="PTHR43135">
    <property type="entry name" value="ALPHA-D-RIBOSE 1-METHYLPHOSPHONATE 5-TRIPHOSPHATE DIPHOSPHATASE"/>
    <property type="match status" value="1"/>
</dbReference>
<organism evidence="3 4">
    <name type="scientific">Rhizopogon vesiculosus</name>
    <dbReference type="NCBI Taxonomy" id="180088"/>
    <lineage>
        <taxon>Eukaryota</taxon>
        <taxon>Fungi</taxon>
        <taxon>Dikarya</taxon>
        <taxon>Basidiomycota</taxon>
        <taxon>Agaricomycotina</taxon>
        <taxon>Agaricomycetes</taxon>
        <taxon>Agaricomycetidae</taxon>
        <taxon>Boletales</taxon>
        <taxon>Suillineae</taxon>
        <taxon>Rhizopogonaceae</taxon>
        <taxon>Rhizopogon</taxon>
    </lineage>
</organism>
<keyword evidence="4" id="KW-1185">Reference proteome</keyword>
<dbReference type="Proteomes" id="UP000183567">
    <property type="component" value="Unassembled WGS sequence"/>
</dbReference>
<evidence type="ECO:0000313" key="4">
    <source>
        <dbReference type="Proteomes" id="UP000183567"/>
    </source>
</evidence>
<dbReference type="InterPro" id="IPR032466">
    <property type="entry name" value="Metal_Hydrolase"/>
</dbReference>
<dbReference type="InterPro" id="IPR011059">
    <property type="entry name" value="Metal-dep_hydrolase_composite"/>
</dbReference>
<dbReference type="InterPro" id="IPR011042">
    <property type="entry name" value="6-blade_b-propeller_TolB-like"/>
</dbReference>
<dbReference type="PANTHER" id="PTHR43135:SF3">
    <property type="entry name" value="ALPHA-D-RIBOSE 1-METHYLPHOSPHONATE 5-TRIPHOSPHATE DIPHOSPHATASE"/>
    <property type="match status" value="1"/>
</dbReference>
<reference evidence="3 4" key="1">
    <citation type="submission" date="2016-03" db="EMBL/GenBank/DDBJ databases">
        <title>Comparative genomics of the ectomycorrhizal sister species Rhizopogon vinicolor and Rhizopogon vesiculosus (Basidiomycota: Boletales) reveals a divergence of the mating type B locus.</title>
        <authorList>
            <person name="Mujic A.B."/>
            <person name="Kuo A."/>
            <person name="Tritt A."/>
            <person name="Lipzen A."/>
            <person name="Chen C."/>
            <person name="Johnson J."/>
            <person name="Sharma A."/>
            <person name="Barry K."/>
            <person name="Grigoriev I.V."/>
            <person name="Spatafora J.W."/>
        </authorList>
    </citation>
    <scope>NUCLEOTIDE SEQUENCE [LARGE SCALE GENOMIC DNA]</scope>
    <source>
        <strain evidence="3 4">AM-OR11-056</strain>
    </source>
</reference>
<evidence type="ECO:0000256" key="1">
    <source>
        <dbReference type="SAM" id="MobiDB-lite"/>
    </source>
</evidence>
<comment type="caution">
    <text evidence="3">The sequence shown here is derived from an EMBL/GenBank/DDBJ whole genome shotgun (WGS) entry which is preliminary data.</text>
</comment>
<evidence type="ECO:0000313" key="3">
    <source>
        <dbReference type="EMBL" id="OJA21537.1"/>
    </source>
</evidence>
<dbReference type="SUPFAM" id="SSF82171">
    <property type="entry name" value="DPP6 N-terminal domain-like"/>
    <property type="match status" value="1"/>
</dbReference>
<dbReference type="Gene3D" id="2.120.10.30">
    <property type="entry name" value="TolB, C-terminal domain"/>
    <property type="match status" value="1"/>
</dbReference>
<dbReference type="EMBL" id="LVVM01000096">
    <property type="protein sequence ID" value="OJA21537.1"/>
    <property type="molecule type" value="Genomic_DNA"/>
</dbReference>
<gene>
    <name evidence="3" type="ORF">AZE42_01796</name>
</gene>
<dbReference type="Pfam" id="PF01979">
    <property type="entry name" value="Amidohydro_1"/>
    <property type="match status" value="1"/>
</dbReference>